<organism evidence="8 9">
    <name type="scientific">Blastocystis sp. subtype 1 (strain ATCC 50177 / NandII)</name>
    <dbReference type="NCBI Taxonomy" id="478820"/>
    <lineage>
        <taxon>Eukaryota</taxon>
        <taxon>Sar</taxon>
        <taxon>Stramenopiles</taxon>
        <taxon>Bigyra</taxon>
        <taxon>Opalozoa</taxon>
        <taxon>Opalinata</taxon>
        <taxon>Blastocystidae</taxon>
        <taxon>Blastocystis</taxon>
    </lineage>
</organism>
<dbReference type="InterPro" id="IPR000602">
    <property type="entry name" value="Glyco_hydro_38_N"/>
</dbReference>
<dbReference type="AlphaFoldDB" id="A0A196SAZ5"/>
<accession>A0A196SAZ5</accession>
<keyword evidence="4" id="KW-0862">Zinc</keyword>
<dbReference type="GO" id="GO:0030246">
    <property type="term" value="F:carbohydrate binding"/>
    <property type="evidence" value="ECO:0007669"/>
    <property type="project" value="InterPro"/>
</dbReference>
<dbReference type="PANTHER" id="PTHR11607">
    <property type="entry name" value="ALPHA-MANNOSIDASE"/>
    <property type="match status" value="1"/>
</dbReference>
<dbReference type="Pfam" id="PF01074">
    <property type="entry name" value="Glyco_hydro_38N"/>
    <property type="match status" value="1"/>
</dbReference>
<gene>
    <name evidence="8" type="ORF">AV274_4952</name>
</gene>
<keyword evidence="3" id="KW-0646">Protease inhibitor</keyword>
<evidence type="ECO:0000256" key="5">
    <source>
        <dbReference type="ARBA" id="ARBA00022900"/>
    </source>
</evidence>
<name>A0A196SAZ5_BLAHN</name>
<evidence type="ECO:0000256" key="4">
    <source>
        <dbReference type="ARBA" id="ARBA00022833"/>
    </source>
</evidence>
<evidence type="ECO:0000256" key="2">
    <source>
        <dbReference type="ARBA" id="ARBA00008210"/>
    </source>
</evidence>
<dbReference type="InterPro" id="IPR027291">
    <property type="entry name" value="Glyco_hydro_38_N_sf"/>
</dbReference>
<evidence type="ECO:0000256" key="3">
    <source>
        <dbReference type="ARBA" id="ARBA00022690"/>
    </source>
</evidence>
<protein>
    <submittedName>
        <fullName evidence="8">Glycosyl hydrolase family 38 protein</fullName>
    </submittedName>
</protein>
<dbReference type="STRING" id="478820.A0A196SAZ5"/>
<dbReference type="GO" id="GO:0004559">
    <property type="term" value="F:alpha-mannosidase activity"/>
    <property type="evidence" value="ECO:0007669"/>
    <property type="project" value="InterPro"/>
</dbReference>
<evidence type="ECO:0000259" key="7">
    <source>
        <dbReference type="Pfam" id="PF01074"/>
    </source>
</evidence>
<comment type="caution">
    <text evidence="8">The sequence shown here is derived from an EMBL/GenBank/DDBJ whole genome shotgun (WGS) entry which is preliminary data.</text>
</comment>
<sequence length="1170" mass="129947">MIARPDPNMKMNWPELVGKDLVEARATIQKEDPSVTIEELGKNSVATMDYRIDRVRIIYNRNHKVVSASLQKDHDVFLNDLEYDGVDPLGASALQNAQSESGIVAEDKWYSYEKKKLSSSSPLRIVDYFDPSFDYVNENKKYRELLTEVNKELEYKSEKKGDAGKKKGRWGSKSKKAEERASSRAETVANGVAESAKPAEFVFQGKTAAQLHQEALAQAATAPDNAAVKKVVRLTAPGESGAWSDAARLKLYVVPLGVHLAGQYAATAALLDELQSVLEQDASHRVTWSELEYFRKWYAAKSPEAREPVRALVARGQLEFALGGLSGVATEGALFEDAMNAAAEAARWLENEFQYRCRAAYSAPQVRLTQSEAALAKAGGVEMLVVDGADAQWFEALGRTQGLEFLWETDAYRGAESRLFTHVGKALTEQRAGLLERVAQGDAAAVAELVAELAGEAATMNDGPYLLLWPLAGEAPLATIDRVVAALNAQAAERVVAGVGSLTAYLEASNAAGRAWPVRSFTYLQTAFDFENDLYSNQPLLRWRYRLGARFLAVFNLLYAHCSLKADCALPPVSPDAGFFLHDNYFPAGKPADPVFHALYQTRQLQATHAAADFLSDHHGARSAAAATLYGQYHEALLQGERQAGKMLSGMVGIAERVSPNEIDPASIYSIYHRTVEWTKKKEIGVVIVNTFSSRGKELIRLRVASSDLCAYNAQKMRVRQQMTQIDSELYELLFLMRIPRYSYTTVILHWCEGTEKDESTPKPVEGHALPGDAYTLEFDANGHVTALVANFDAIRFELEAELALLTPSPTTPHTYVPHVLDPSDPLYINPYLKRLVPPTESLSHSAVRDPIQSVLVQRFSDVAVVTTRVAKSIGVDKKMDSRGHLLEVSVTVKNYPADAVLVAYYRFKDIQNRGKIHVNPTGHSTVVRESEPLPSDPAADPTYLNRNVFAAGSFSFIQDEDLNPWKSNTARVTAFFRTARGVLTMENGSMVFPLHARGMPEDGEKAAWDLDATEQELSFLVQYASNGVFSVGEKLLASMNNKPAYFFYFNNTKENKDNKKLKLANTVLKFNLPAQIDVVTLERVDSVRRRFLLRLRNTAEYNDVFAMYDNEMVEEVALFGESRTEDVEKDRLIWTGEDGKKTTGVLRPLESIRKVAFFPLQTRCFILSD</sequence>
<dbReference type="InterPro" id="IPR050843">
    <property type="entry name" value="Glycosyl_Hydrlase_38"/>
</dbReference>
<dbReference type="Gene3D" id="3.30.10.10">
    <property type="entry name" value="Trypsin Inhibitor V, subunit A"/>
    <property type="match status" value="1"/>
</dbReference>
<dbReference type="GO" id="GO:0009611">
    <property type="term" value="P:response to wounding"/>
    <property type="evidence" value="ECO:0007669"/>
    <property type="project" value="InterPro"/>
</dbReference>
<keyword evidence="8" id="KW-0378">Hydrolase</keyword>
<dbReference type="OrthoDB" id="10013825at2759"/>
<comment type="similarity">
    <text evidence="2">Belongs to the protease inhibitor I13 (potato type I serine protease inhibitor) family.</text>
</comment>
<comment type="cofactor">
    <cofactor evidence="1">
        <name>Zn(2+)</name>
        <dbReference type="ChEBI" id="CHEBI:29105"/>
    </cofactor>
</comment>
<dbReference type="SUPFAM" id="SSF88713">
    <property type="entry name" value="Glycoside hydrolase/deacetylase"/>
    <property type="match status" value="1"/>
</dbReference>
<keyword evidence="9" id="KW-1185">Reference proteome</keyword>
<dbReference type="InterPro" id="IPR011330">
    <property type="entry name" value="Glyco_hydro/deAcase_b/a-brl"/>
</dbReference>
<keyword evidence="5" id="KW-0722">Serine protease inhibitor</keyword>
<feature type="region of interest" description="Disordered" evidence="6">
    <location>
        <begin position="157"/>
        <end position="189"/>
    </location>
</feature>
<dbReference type="EMBL" id="LXWW01000421">
    <property type="protein sequence ID" value="OAO13277.1"/>
    <property type="molecule type" value="Genomic_DNA"/>
</dbReference>
<evidence type="ECO:0000256" key="6">
    <source>
        <dbReference type="SAM" id="MobiDB-lite"/>
    </source>
</evidence>
<dbReference type="SUPFAM" id="SSF54654">
    <property type="entry name" value="CI-2 family of serine protease inhibitors"/>
    <property type="match status" value="1"/>
</dbReference>
<dbReference type="GO" id="GO:0006013">
    <property type="term" value="P:mannose metabolic process"/>
    <property type="evidence" value="ECO:0007669"/>
    <property type="project" value="InterPro"/>
</dbReference>
<dbReference type="PANTHER" id="PTHR11607:SF3">
    <property type="entry name" value="LYSOSOMAL ALPHA-MANNOSIDASE"/>
    <property type="match status" value="1"/>
</dbReference>
<feature type="domain" description="Glycoside hydrolase family 38 N-terminal" evidence="7">
    <location>
        <begin position="268"/>
        <end position="517"/>
    </location>
</feature>
<dbReference type="Proteomes" id="UP000078348">
    <property type="component" value="Unassembled WGS sequence"/>
</dbReference>
<dbReference type="GO" id="GO:0004867">
    <property type="term" value="F:serine-type endopeptidase inhibitor activity"/>
    <property type="evidence" value="ECO:0007669"/>
    <property type="project" value="UniProtKB-KW"/>
</dbReference>
<dbReference type="InterPro" id="IPR036354">
    <property type="entry name" value="Prot_inh_pot1_sf"/>
</dbReference>
<evidence type="ECO:0000256" key="1">
    <source>
        <dbReference type="ARBA" id="ARBA00001947"/>
    </source>
</evidence>
<proteinExistence type="inferred from homology"/>
<reference evidence="8 9" key="1">
    <citation type="submission" date="2016-05" db="EMBL/GenBank/DDBJ databases">
        <title>Nuclear genome of Blastocystis sp. subtype 1 NandII.</title>
        <authorList>
            <person name="Gentekaki E."/>
            <person name="Curtis B."/>
            <person name="Stairs C."/>
            <person name="Eme L."/>
            <person name="Herman E."/>
            <person name="Klimes V."/>
            <person name="Arias M.C."/>
            <person name="Elias M."/>
            <person name="Hilliou F."/>
            <person name="Klute M."/>
            <person name="Malik S.-B."/>
            <person name="Pightling A."/>
            <person name="Rachubinski R."/>
            <person name="Salas D."/>
            <person name="Schlacht A."/>
            <person name="Suga H."/>
            <person name="Archibald J."/>
            <person name="Ball S.G."/>
            <person name="Clark G."/>
            <person name="Dacks J."/>
            <person name="Van Der Giezen M."/>
            <person name="Tsaousis A."/>
            <person name="Roger A."/>
        </authorList>
    </citation>
    <scope>NUCLEOTIDE SEQUENCE [LARGE SCALE GENOMIC DNA]</scope>
    <source>
        <strain evidence="9">ATCC 50177 / NandII</strain>
    </source>
</reference>
<evidence type="ECO:0000313" key="9">
    <source>
        <dbReference type="Proteomes" id="UP000078348"/>
    </source>
</evidence>
<evidence type="ECO:0000313" key="8">
    <source>
        <dbReference type="EMBL" id="OAO13277.1"/>
    </source>
</evidence>
<dbReference type="InterPro" id="IPR011013">
    <property type="entry name" value="Gal_mutarotase_sf_dom"/>
</dbReference>
<dbReference type="Pfam" id="PF00280">
    <property type="entry name" value="potato_inhibit"/>
    <property type="match status" value="1"/>
</dbReference>
<dbReference type="Gene3D" id="3.20.110.10">
    <property type="entry name" value="Glycoside hydrolase 38, N terminal domain"/>
    <property type="match status" value="1"/>
</dbReference>
<dbReference type="SUPFAM" id="SSF74650">
    <property type="entry name" value="Galactose mutarotase-like"/>
    <property type="match status" value="1"/>
</dbReference>
<dbReference type="InterPro" id="IPR000864">
    <property type="entry name" value="Prot_inh_pot1"/>
</dbReference>